<organism evidence="1 2">
    <name type="scientific">Trichonephila inaurata madagascariensis</name>
    <dbReference type="NCBI Taxonomy" id="2747483"/>
    <lineage>
        <taxon>Eukaryota</taxon>
        <taxon>Metazoa</taxon>
        <taxon>Ecdysozoa</taxon>
        <taxon>Arthropoda</taxon>
        <taxon>Chelicerata</taxon>
        <taxon>Arachnida</taxon>
        <taxon>Araneae</taxon>
        <taxon>Araneomorphae</taxon>
        <taxon>Entelegynae</taxon>
        <taxon>Araneoidea</taxon>
        <taxon>Nephilidae</taxon>
        <taxon>Trichonephila</taxon>
        <taxon>Trichonephila inaurata</taxon>
    </lineage>
</organism>
<accession>A0A8X6M943</accession>
<dbReference type="EMBL" id="BMAV01024361">
    <property type="protein sequence ID" value="GFS32595.1"/>
    <property type="molecule type" value="Genomic_DNA"/>
</dbReference>
<gene>
    <name evidence="1" type="ORF">TNIN_356951</name>
</gene>
<reference evidence="1" key="1">
    <citation type="submission" date="2020-08" db="EMBL/GenBank/DDBJ databases">
        <title>Multicomponent nature underlies the extraordinary mechanical properties of spider dragline silk.</title>
        <authorList>
            <person name="Kono N."/>
            <person name="Nakamura H."/>
            <person name="Mori M."/>
            <person name="Yoshida Y."/>
            <person name="Ohtoshi R."/>
            <person name="Malay A.D."/>
            <person name="Moran D.A.P."/>
            <person name="Tomita M."/>
            <person name="Numata K."/>
            <person name="Arakawa K."/>
        </authorList>
    </citation>
    <scope>NUCLEOTIDE SEQUENCE</scope>
</reference>
<sequence length="130" mass="14321">MNCHSSGELSPDSLITALQRICYGYLRCSLQVFVVDGPFTFFPLEVVLFLMGYGFLPMGSLVVHTVAVPSLDDVFALLPRLSGIFFITLSDYKEDAGDLLFRFTRSGAHLLGISELKAFIFNVLTSSSVK</sequence>
<evidence type="ECO:0000313" key="2">
    <source>
        <dbReference type="Proteomes" id="UP000886998"/>
    </source>
</evidence>
<keyword evidence="2" id="KW-1185">Reference proteome</keyword>
<evidence type="ECO:0000313" key="1">
    <source>
        <dbReference type="EMBL" id="GFS32595.1"/>
    </source>
</evidence>
<name>A0A8X6M943_9ARAC</name>
<proteinExistence type="predicted"/>
<dbReference type="AlphaFoldDB" id="A0A8X6M943"/>
<comment type="caution">
    <text evidence="1">The sequence shown here is derived from an EMBL/GenBank/DDBJ whole genome shotgun (WGS) entry which is preliminary data.</text>
</comment>
<dbReference type="Proteomes" id="UP000886998">
    <property type="component" value="Unassembled WGS sequence"/>
</dbReference>
<protein>
    <submittedName>
        <fullName evidence="1">Uncharacterized protein</fullName>
    </submittedName>
</protein>